<evidence type="ECO:0000313" key="1">
    <source>
        <dbReference type="EMBL" id="EKC56693.1"/>
    </source>
</evidence>
<organism evidence="1">
    <name type="scientific">human gut metagenome</name>
    <dbReference type="NCBI Taxonomy" id="408170"/>
    <lineage>
        <taxon>unclassified sequences</taxon>
        <taxon>metagenomes</taxon>
        <taxon>organismal metagenomes</taxon>
    </lineage>
</organism>
<keyword evidence="1" id="KW-0808">Transferase</keyword>
<keyword evidence="1" id="KW-0418">Kinase</keyword>
<sequence>MKFSWKILLCTMLIMAAACGASGYFFVNYVFQTSMERETRQALDESSILRFAFETAALNIPSKYDVLPDGTVEQIGVYLENSGQHGNRLLRISDENGKVLYASEGFTGDTSLWEERGENTRVYRVVQSGDSYYIQTQTRINVSDRLLTLETMKNVTAVYTERTEGFGCIVRLR</sequence>
<dbReference type="GO" id="GO:0016301">
    <property type="term" value="F:kinase activity"/>
    <property type="evidence" value="ECO:0007669"/>
    <property type="project" value="UniProtKB-KW"/>
</dbReference>
<dbReference type="EMBL" id="AJWZ01007515">
    <property type="protein sequence ID" value="EKC56693.1"/>
    <property type="molecule type" value="Genomic_DNA"/>
</dbReference>
<accession>K1SGH9</accession>
<reference evidence="1" key="1">
    <citation type="journal article" date="2013" name="Environ. Microbiol.">
        <title>Microbiota from the distal guts of lean and obese adolescents exhibit partial functional redundancy besides clear differences in community structure.</title>
        <authorList>
            <person name="Ferrer M."/>
            <person name="Ruiz A."/>
            <person name="Lanza F."/>
            <person name="Haange S.B."/>
            <person name="Oberbach A."/>
            <person name="Till H."/>
            <person name="Bargiela R."/>
            <person name="Campoy C."/>
            <person name="Segura M.T."/>
            <person name="Richter M."/>
            <person name="von Bergen M."/>
            <person name="Seifert J."/>
            <person name="Suarez A."/>
        </authorList>
    </citation>
    <scope>NUCLEOTIDE SEQUENCE</scope>
</reference>
<comment type="caution">
    <text evidence="1">The sequence shown here is derived from an EMBL/GenBank/DDBJ whole genome shotgun (WGS) entry which is preliminary data.</text>
</comment>
<dbReference type="PROSITE" id="PS51257">
    <property type="entry name" value="PROKAR_LIPOPROTEIN"/>
    <property type="match status" value="1"/>
</dbReference>
<name>K1SGH9_9ZZZZ</name>
<gene>
    <name evidence="1" type="ORF">OBE_10934</name>
</gene>
<protein>
    <submittedName>
        <fullName evidence="1">Integral membrane sensor signal transduction histidine kinase</fullName>
    </submittedName>
</protein>
<proteinExistence type="predicted"/>
<dbReference type="AlphaFoldDB" id="K1SGH9"/>